<name>A0A3E3E8Z8_9FIRM</name>
<accession>A0A3E3E8Z8</accession>
<dbReference type="GO" id="GO:0005737">
    <property type="term" value="C:cytoplasm"/>
    <property type="evidence" value="ECO:0007669"/>
    <property type="project" value="InterPro"/>
</dbReference>
<evidence type="ECO:0000256" key="2">
    <source>
        <dbReference type="ARBA" id="ARBA00023277"/>
    </source>
</evidence>
<dbReference type="EMBL" id="QUSL01000042">
    <property type="protein sequence ID" value="RGD78905.1"/>
    <property type="molecule type" value="Genomic_DNA"/>
</dbReference>
<reference evidence="3 4" key="1">
    <citation type="submission" date="2018-08" db="EMBL/GenBank/DDBJ databases">
        <title>A genome reference for cultivated species of the human gut microbiota.</title>
        <authorList>
            <person name="Zou Y."/>
            <person name="Xue W."/>
            <person name="Luo G."/>
        </authorList>
    </citation>
    <scope>NUCLEOTIDE SEQUENCE [LARGE SCALE GENOMIC DNA]</scope>
    <source>
        <strain evidence="3 4">OM06-4</strain>
    </source>
</reference>
<protein>
    <submittedName>
        <fullName evidence="3">Fucose isomerase</fullName>
    </submittedName>
</protein>
<dbReference type="CDD" id="cd00578">
    <property type="entry name" value="L-fuc_L-ara-isomerases"/>
    <property type="match status" value="1"/>
</dbReference>
<dbReference type="AlphaFoldDB" id="A0A3E3E8Z8"/>
<dbReference type="GO" id="GO:0005996">
    <property type="term" value="P:monosaccharide metabolic process"/>
    <property type="evidence" value="ECO:0007669"/>
    <property type="project" value="InterPro"/>
</dbReference>
<organism evidence="3 4">
    <name type="scientific">Thomasclavelia ramosa</name>
    <dbReference type="NCBI Taxonomy" id="1547"/>
    <lineage>
        <taxon>Bacteria</taxon>
        <taxon>Bacillati</taxon>
        <taxon>Bacillota</taxon>
        <taxon>Erysipelotrichia</taxon>
        <taxon>Erysipelotrichales</taxon>
        <taxon>Coprobacillaceae</taxon>
        <taxon>Thomasclavelia</taxon>
    </lineage>
</organism>
<dbReference type="GO" id="GO:0016861">
    <property type="term" value="F:intramolecular oxidoreductase activity, interconverting aldoses and ketoses"/>
    <property type="evidence" value="ECO:0007669"/>
    <property type="project" value="InterPro"/>
</dbReference>
<evidence type="ECO:0000313" key="4">
    <source>
        <dbReference type="Proteomes" id="UP000261032"/>
    </source>
</evidence>
<proteinExistence type="predicted"/>
<comment type="caution">
    <text evidence="3">The sequence shown here is derived from an EMBL/GenBank/DDBJ whole genome shotgun (WGS) entry which is preliminary data.</text>
</comment>
<keyword evidence="1 3" id="KW-0413">Isomerase</keyword>
<gene>
    <name evidence="3" type="ORF">DXB93_16805</name>
</gene>
<keyword evidence="2" id="KW-0119">Carbohydrate metabolism</keyword>
<evidence type="ECO:0000256" key="1">
    <source>
        <dbReference type="ARBA" id="ARBA00023235"/>
    </source>
</evidence>
<dbReference type="Proteomes" id="UP000261032">
    <property type="component" value="Unassembled WGS sequence"/>
</dbReference>
<sequence>MINIKLGVIPTRRDIFSKEEALKYKELILQKLATMNITFVDIEDANDEGLLFDDNDVDKVVDKMIKEKVDALFFPHCNFGTEYLVAQVAKKMNLPILIWGPRDESPLGDGSRLRDSQCGLFATGKVLRRFRCKFTYLPMCRLENQEFYEGIRRFLATVNIIKELKDLTILQIATRPSGFWTMMVNEGELLEKFNIKIHPVTLAEVKDEMDAVEQNKKDEVIQVIDYLKKETIIEISDEALVKVAALKVAIKSIAKRYNCKAAAVQCWNAMQGVLGIFPCAANALLTDEKFPVACETDIHGAITSIIAQAASIEDNVTFFADWTVPHPTNNNAELLQHCGPWPISLMEEKPRLGAPFAFNHSHPGSLHGKIKEGEMTILRFDGDNGEYSLLMGKAKTIPGPFNQGTYIWIEVDDLKKLEDKLVCGPYVHHCTGIYEDILPQVFEACKYIEGLTPDPYDRDNEVLKALVSGEK</sequence>
<evidence type="ECO:0000313" key="3">
    <source>
        <dbReference type="EMBL" id="RGD78905.1"/>
    </source>
</evidence>
<dbReference type="PANTHER" id="PTHR36120:SF1">
    <property type="entry name" value="L-FUCOSE ISOMERASE C-TERMINAL DOMAIN-CONTAINING PROTEIN"/>
    <property type="match status" value="1"/>
</dbReference>
<dbReference type="RefSeq" id="WP_117582509.1">
    <property type="nucleotide sequence ID" value="NZ_QUSL01000042.1"/>
</dbReference>
<dbReference type="SUPFAM" id="SSF53743">
    <property type="entry name" value="FucI/AraA N-terminal and middle domains"/>
    <property type="match status" value="1"/>
</dbReference>
<dbReference type="PANTHER" id="PTHR36120">
    <property type="entry name" value="FUCOSE ISOMERASE"/>
    <property type="match status" value="1"/>
</dbReference>
<dbReference type="InterPro" id="IPR009015">
    <property type="entry name" value="Fucose_isomerase_N/cen_sf"/>
</dbReference>